<dbReference type="SMART" id="SM00248">
    <property type="entry name" value="ANK"/>
    <property type="match status" value="4"/>
</dbReference>
<organism evidence="4 5">
    <name type="scientific">Vagococcus fluvialis</name>
    <dbReference type="NCBI Taxonomy" id="2738"/>
    <lineage>
        <taxon>Bacteria</taxon>
        <taxon>Bacillati</taxon>
        <taxon>Bacillota</taxon>
        <taxon>Bacilli</taxon>
        <taxon>Lactobacillales</taxon>
        <taxon>Enterococcaceae</taxon>
        <taxon>Vagococcus</taxon>
    </lineage>
</organism>
<dbReference type="Gene3D" id="1.25.40.20">
    <property type="entry name" value="Ankyrin repeat-containing domain"/>
    <property type="match status" value="1"/>
</dbReference>
<dbReference type="PROSITE" id="PS50088">
    <property type="entry name" value="ANK_REPEAT"/>
    <property type="match status" value="2"/>
</dbReference>
<proteinExistence type="predicted"/>
<feature type="repeat" description="ANK" evidence="3">
    <location>
        <begin position="135"/>
        <end position="172"/>
    </location>
</feature>
<dbReference type="PANTHER" id="PTHR24124:SF14">
    <property type="entry name" value="CHROMOSOME UNDETERMINED SCAFFOLD_25, WHOLE GENOME SHOTGUN SEQUENCE"/>
    <property type="match status" value="1"/>
</dbReference>
<feature type="repeat" description="ANK" evidence="3">
    <location>
        <begin position="36"/>
        <end position="68"/>
    </location>
</feature>
<evidence type="ECO:0000256" key="2">
    <source>
        <dbReference type="ARBA" id="ARBA00023043"/>
    </source>
</evidence>
<evidence type="ECO:0000256" key="3">
    <source>
        <dbReference type="PROSITE-ProRule" id="PRU00023"/>
    </source>
</evidence>
<name>A0A430A787_9ENTE</name>
<dbReference type="PROSITE" id="PS50297">
    <property type="entry name" value="ANK_REP_REGION"/>
    <property type="match status" value="1"/>
</dbReference>
<dbReference type="OrthoDB" id="9812708at2"/>
<dbReference type="SUPFAM" id="SSF48452">
    <property type="entry name" value="TPR-like"/>
    <property type="match status" value="1"/>
</dbReference>
<dbReference type="InterPro" id="IPR002110">
    <property type="entry name" value="Ankyrin_rpt"/>
</dbReference>
<evidence type="ECO:0008006" key="6">
    <source>
        <dbReference type="Google" id="ProtNLM"/>
    </source>
</evidence>
<evidence type="ECO:0000313" key="4">
    <source>
        <dbReference type="EMBL" id="RSU02860.1"/>
    </source>
</evidence>
<keyword evidence="5" id="KW-1185">Reference proteome</keyword>
<evidence type="ECO:0000256" key="1">
    <source>
        <dbReference type="ARBA" id="ARBA00022737"/>
    </source>
</evidence>
<sequence length="375" mass="42833">MIKMAEKTIFDLLKGEKSLEKISQLDSFNVAEVNEEGQSPLHLAVLNNNIEIAALLLQKGFNPNQKDNNQLSPLIASAANGLDEMFELLLLYHPDLKQVNRFGGTALLPSSEKGFIKVVQKALDAGVPVNHQNRLGWTALLEAVILGNEGFLFRDIIEELVSHGADVEIKDFDSLSGIDYAEKRNSQFILPILEKEITETAFTEIKKLIRNKEFYKAIKQLLEIEESAEQLYYLGFTYECLKNETAAFYYYERGYELDNQFAYYLGNLAKKVGNSQQAISYFEKGGEIKTDKVFYKYHLSNYLRELGKHEEAIEIMDTLLVEDPKRVDYLFHKANSLRSLARHKEAYETMIQASQIQSSNSLFSEHAKESQLKMK</sequence>
<gene>
    <name evidence="4" type="ORF">CBF32_05340</name>
</gene>
<keyword evidence="2 3" id="KW-0040">ANK repeat</keyword>
<keyword evidence="1" id="KW-0677">Repeat</keyword>
<dbReference type="Pfam" id="PF12796">
    <property type="entry name" value="Ank_2"/>
    <property type="match status" value="1"/>
</dbReference>
<dbReference type="PRINTS" id="PR01415">
    <property type="entry name" value="ANKYRIN"/>
</dbReference>
<evidence type="ECO:0000313" key="5">
    <source>
        <dbReference type="Proteomes" id="UP000288197"/>
    </source>
</evidence>
<dbReference type="InterPro" id="IPR036770">
    <property type="entry name" value="Ankyrin_rpt-contain_sf"/>
</dbReference>
<dbReference type="PANTHER" id="PTHR24124">
    <property type="entry name" value="ANKYRIN REPEAT FAMILY A"/>
    <property type="match status" value="1"/>
</dbReference>
<dbReference type="GO" id="GO:0010468">
    <property type="term" value="P:regulation of gene expression"/>
    <property type="evidence" value="ECO:0007669"/>
    <property type="project" value="TreeGrafter"/>
</dbReference>
<comment type="caution">
    <text evidence="4">The sequence shown here is derived from an EMBL/GenBank/DDBJ whole genome shotgun (WGS) entry which is preliminary data.</text>
</comment>
<dbReference type="InterPro" id="IPR011990">
    <property type="entry name" value="TPR-like_helical_dom_sf"/>
</dbReference>
<dbReference type="Gene3D" id="1.25.40.10">
    <property type="entry name" value="Tetratricopeptide repeat domain"/>
    <property type="match status" value="1"/>
</dbReference>
<dbReference type="InterPro" id="IPR019734">
    <property type="entry name" value="TPR_rpt"/>
</dbReference>
<dbReference type="Pfam" id="PF00023">
    <property type="entry name" value="Ank"/>
    <property type="match status" value="1"/>
</dbReference>
<protein>
    <recommendedName>
        <fullName evidence="6">Ankyrin repeat protein</fullName>
    </recommendedName>
</protein>
<dbReference type="EMBL" id="NGJX01000004">
    <property type="protein sequence ID" value="RSU02860.1"/>
    <property type="molecule type" value="Genomic_DNA"/>
</dbReference>
<accession>A0A430A787</accession>
<reference evidence="4 5" key="1">
    <citation type="submission" date="2017-05" db="EMBL/GenBank/DDBJ databases">
        <title>Vagococcus spp. assemblies.</title>
        <authorList>
            <person name="Gulvik C.A."/>
        </authorList>
    </citation>
    <scope>NUCLEOTIDE SEQUENCE [LARGE SCALE GENOMIC DNA]</scope>
    <source>
        <strain evidence="4 5">NCFB 2497</strain>
    </source>
</reference>
<dbReference type="AlphaFoldDB" id="A0A430A787"/>
<dbReference type="SUPFAM" id="SSF48403">
    <property type="entry name" value="Ankyrin repeat"/>
    <property type="match status" value="1"/>
</dbReference>
<dbReference type="Proteomes" id="UP000288197">
    <property type="component" value="Unassembled WGS sequence"/>
</dbReference>
<dbReference type="SMART" id="SM00028">
    <property type="entry name" value="TPR"/>
    <property type="match status" value="3"/>
</dbReference>